<proteinExistence type="predicted"/>
<protein>
    <recommendedName>
        <fullName evidence="1">N-acetylmuramoyl-L-alanine amidase domain-containing protein</fullName>
    </recommendedName>
</protein>
<feature type="domain" description="N-acetylmuramoyl-L-alanine amidase" evidence="1">
    <location>
        <begin position="31"/>
        <end position="180"/>
    </location>
</feature>
<accession>A0A0F9L693</accession>
<dbReference type="AlphaFoldDB" id="A0A0F9L693"/>
<dbReference type="Gene3D" id="3.40.80.10">
    <property type="entry name" value="Peptidoglycan recognition protein-like"/>
    <property type="match status" value="1"/>
</dbReference>
<evidence type="ECO:0000259" key="1">
    <source>
        <dbReference type="Pfam" id="PF01510"/>
    </source>
</evidence>
<dbReference type="Pfam" id="PF01510">
    <property type="entry name" value="Amidase_2"/>
    <property type="match status" value="1"/>
</dbReference>
<organism evidence="2">
    <name type="scientific">marine sediment metagenome</name>
    <dbReference type="NCBI Taxonomy" id="412755"/>
    <lineage>
        <taxon>unclassified sequences</taxon>
        <taxon>metagenomes</taxon>
        <taxon>ecological metagenomes</taxon>
    </lineage>
</organism>
<dbReference type="InterPro" id="IPR036505">
    <property type="entry name" value="Amidase/PGRP_sf"/>
</dbReference>
<dbReference type="GO" id="GO:0008745">
    <property type="term" value="F:N-acetylmuramoyl-L-alanine amidase activity"/>
    <property type="evidence" value="ECO:0007669"/>
    <property type="project" value="InterPro"/>
</dbReference>
<name>A0A0F9L693_9ZZZZ</name>
<evidence type="ECO:0000313" key="2">
    <source>
        <dbReference type="EMBL" id="KKM57024.1"/>
    </source>
</evidence>
<sequence length="222" mass="24251">MTTIDLTDRYHIARYMRGGLAVWTLDRGDFPVEAGILHHSAGTYGGVVLDADSPETVERDQLDALARDHYARFGIAIGYHYVLFPSGRLYAVGKWGTQRAHVKGRNPITTQRWNIDAIGIVAFGDFEKEAAGEALREAIESAVAEVRDIAGERVPVHGHGLTPTVNSAGVKYRQGTMCPGRNLLPMVGRLNAQTETDWTDTLAHIETARDELDAVEAALLAS</sequence>
<dbReference type="InterPro" id="IPR002502">
    <property type="entry name" value="Amidase_domain"/>
</dbReference>
<dbReference type="GO" id="GO:0009253">
    <property type="term" value="P:peptidoglycan catabolic process"/>
    <property type="evidence" value="ECO:0007669"/>
    <property type="project" value="InterPro"/>
</dbReference>
<dbReference type="SUPFAM" id="SSF55846">
    <property type="entry name" value="N-acetylmuramoyl-L-alanine amidase-like"/>
    <property type="match status" value="1"/>
</dbReference>
<comment type="caution">
    <text evidence="2">The sequence shown here is derived from an EMBL/GenBank/DDBJ whole genome shotgun (WGS) entry which is preliminary data.</text>
</comment>
<gene>
    <name evidence="2" type="ORF">LCGC14_1551090</name>
</gene>
<reference evidence="2" key="1">
    <citation type="journal article" date="2015" name="Nature">
        <title>Complex archaea that bridge the gap between prokaryotes and eukaryotes.</title>
        <authorList>
            <person name="Spang A."/>
            <person name="Saw J.H."/>
            <person name="Jorgensen S.L."/>
            <person name="Zaremba-Niedzwiedzka K."/>
            <person name="Martijn J."/>
            <person name="Lind A.E."/>
            <person name="van Eijk R."/>
            <person name="Schleper C."/>
            <person name="Guy L."/>
            <person name="Ettema T.J."/>
        </authorList>
    </citation>
    <scope>NUCLEOTIDE SEQUENCE</scope>
</reference>
<dbReference type="EMBL" id="LAZR01011858">
    <property type="protein sequence ID" value="KKM57024.1"/>
    <property type="molecule type" value="Genomic_DNA"/>
</dbReference>